<feature type="transmembrane region" description="Helical" evidence="1">
    <location>
        <begin position="230"/>
        <end position="249"/>
    </location>
</feature>
<evidence type="ECO:0000313" key="3">
    <source>
        <dbReference type="Proteomes" id="UP000285961"/>
    </source>
</evidence>
<keyword evidence="1" id="KW-0472">Membrane</keyword>
<feature type="transmembrane region" description="Helical" evidence="1">
    <location>
        <begin position="39"/>
        <end position="58"/>
    </location>
</feature>
<keyword evidence="1" id="KW-1133">Transmembrane helix</keyword>
<evidence type="ECO:0000256" key="1">
    <source>
        <dbReference type="SAM" id="Phobius"/>
    </source>
</evidence>
<feature type="transmembrane region" description="Helical" evidence="1">
    <location>
        <begin position="411"/>
        <end position="431"/>
    </location>
</feature>
<sequence>MHIMNTKRDANVSNSRMSSVSFAAPSQSASTVSRVIPDLVVVGLFVLLAFIYTYPLIIRLNLIPQIERSGINDQYIFLWNFWWTKKALLAYQNPFFTDYIYYPYGTSLAFHSFPFVYNLVAFLLMVGSFGMVGLVAAYNVVALGSFILGGFFQYLLMRELGLSRKAGFCGGVIFSFSAAHVSMIPVLHYCCIELLPLLMFFALRWFHTRKRRFLMLSAITMSGLLYNSLAYFYLVALFGVPFIVLLMLMKRITVGKQDLRDFALAGLVFGVISVPLLAAIVRELVGGGFRITLFMPEWLPLTADLANYLCPSLSHTVYKAIGSFPGGQEYVKMFGDVFITYSLASLAILSLFLIDKKKNLVWLILAFVSFFLSLGPRVKFGGLPLVGFPMPFAWLRAIIPLFSMFRYPMIFVFPFLLALAVLVGAAMDTYWGRIAMSRWKALAPVPFLLTSLVFLEGLKVPFHSVQPTVPSIYSVLLSDDSDYGVLEWPLSEPFLNRNVLYYQMFHGRKLVNIADRRAVFPRSSSRTSELMLSSPFYRYARSPESFFALTFTEQGQVLMDDERFLRENNIKYCIIHVDHIERHQLAAFSRFIRRHRFMDHMTEDTIDIYRVY</sequence>
<dbReference type="AlphaFoldDB" id="A0A419F7M2"/>
<name>A0A419F7M2_9BACT</name>
<feature type="transmembrane region" description="Helical" evidence="1">
    <location>
        <begin position="108"/>
        <end position="129"/>
    </location>
</feature>
<comment type="caution">
    <text evidence="2">The sequence shown here is derived from an EMBL/GenBank/DDBJ whole genome shotgun (WGS) entry which is preliminary data.</text>
</comment>
<feature type="transmembrane region" description="Helical" evidence="1">
    <location>
        <begin position="360"/>
        <end position="378"/>
    </location>
</feature>
<keyword evidence="1" id="KW-0812">Transmembrane</keyword>
<protein>
    <recommendedName>
        <fullName evidence="4">Glycosyltransferase RgtA/B/C/D-like domain-containing protein</fullName>
    </recommendedName>
</protein>
<gene>
    <name evidence="2" type="ORF">C4532_02420</name>
</gene>
<dbReference type="EMBL" id="QZKI01000015">
    <property type="protein sequence ID" value="RJP74418.1"/>
    <property type="molecule type" value="Genomic_DNA"/>
</dbReference>
<feature type="transmembrane region" description="Helical" evidence="1">
    <location>
        <begin position="385"/>
        <end position="405"/>
    </location>
</feature>
<accession>A0A419F7M2</accession>
<feature type="transmembrane region" description="Helical" evidence="1">
    <location>
        <begin position="333"/>
        <end position="354"/>
    </location>
</feature>
<feature type="transmembrane region" description="Helical" evidence="1">
    <location>
        <begin position="261"/>
        <end position="281"/>
    </location>
</feature>
<dbReference type="Proteomes" id="UP000285961">
    <property type="component" value="Unassembled WGS sequence"/>
</dbReference>
<reference evidence="2 3" key="1">
    <citation type="journal article" date="2017" name="ISME J.">
        <title>Energy and carbon metabolisms in a deep terrestrial subsurface fluid microbial community.</title>
        <authorList>
            <person name="Momper L."/>
            <person name="Jungbluth S.P."/>
            <person name="Lee M.D."/>
            <person name="Amend J.P."/>
        </authorList>
    </citation>
    <scope>NUCLEOTIDE SEQUENCE [LARGE SCALE GENOMIC DNA]</scope>
    <source>
        <strain evidence="2">SURF_17</strain>
    </source>
</reference>
<proteinExistence type="predicted"/>
<evidence type="ECO:0000313" key="2">
    <source>
        <dbReference type="EMBL" id="RJP74418.1"/>
    </source>
</evidence>
<organism evidence="2 3">
    <name type="scientific">Candidatus Abyssobacteria bacterium SURF_17</name>
    <dbReference type="NCBI Taxonomy" id="2093361"/>
    <lineage>
        <taxon>Bacteria</taxon>
        <taxon>Pseudomonadati</taxon>
        <taxon>Candidatus Hydrogenedentota</taxon>
        <taxon>Candidatus Abyssobacteria</taxon>
    </lineage>
</organism>
<feature type="transmembrane region" description="Helical" evidence="1">
    <location>
        <begin position="135"/>
        <end position="156"/>
    </location>
</feature>
<feature type="transmembrane region" description="Helical" evidence="1">
    <location>
        <begin position="186"/>
        <end position="206"/>
    </location>
</feature>
<evidence type="ECO:0008006" key="4">
    <source>
        <dbReference type="Google" id="ProtNLM"/>
    </source>
</evidence>